<gene>
    <name evidence="2" type="ORF">KCU76_g12224</name>
</gene>
<dbReference type="PANTHER" id="PTHR28244">
    <property type="entry name" value="RNA POLYMERASE I-SPECIFIC TRANSCRIPTION INITIATION FACTOR RRN11"/>
    <property type="match status" value="1"/>
</dbReference>
<evidence type="ECO:0000256" key="1">
    <source>
        <dbReference type="SAM" id="MobiDB-lite"/>
    </source>
</evidence>
<dbReference type="GO" id="GO:0017025">
    <property type="term" value="F:TBP-class protein binding"/>
    <property type="evidence" value="ECO:0007669"/>
    <property type="project" value="TreeGrafter"/>
</dbReference>
<dbReference type="GO" id="GO:0001181">
    <property type="term" value="F:RNA polymerase I general transcription initiation factor activity"/>
    <property type="evidence" value="ECO:0007669"/>
    <property type="project" value="InterPro"/>
</dbReference>
<dbReference type="AlphaFoldDB" id="A0A9P8J2N4"/>
<reference evidence="2" key="1">
    <citation type="journal article" date="2021" name="J Fungi (Basel)">
        <title>Virulence traits and population genomics of the black yeast Aureobasidium melanogenum.</title>
        <authorList>
            <person name="Cernosa A."/>
            <person name="Sun X."/>
            <person name="Gostincar C."/>
            <person name="Fang C."/>
            <person name="Gunde-Cimerman N."/>
            <person name="Song Z."/>
        </authorList>
    </citation>
    <scope>NUCLEOTIDE SEQUENCE</scope>
    <source>
        <strain evidence="2">EXF-9911</strain>
    </source>
</reference>
<dbReference type="GO" id="GO:0042790">
    <property type="term" value="P:nucleolar large rRNA transcription by RNA polymerase I"/>
    <property type="evidence" value="ECO:0007669"/>
    <property type="project" value="TreeGrafter"/>
</dbReference>
<comment type="caution">
    <text evidence="2">The sequence shown here is derived from an EMBL/GenBank/DDBJ whole genome shotgun (WGS) entry which is preliminary data.</text>
</comment>
<proteinExistence type="predicted"/>
<feature type="region of interest" description="Disordered" evidence="1">
    <location>
        <begin position="259"/>
        <end position="284"/>
    </location>
</feature>
<dbReference type="InterPro" id="IPR007224">
    <property type="entry name" value="TIF_Rrn11"/>
</dbReference>
<dbReference type="PANTHER" id="PTHR28244:SF1">
    <property type="entry name" value="RNA POLYMERASE I-SPECIFIC TRANSCRIPTION INITIATION FACTOR RRN11"/>
    <property type="match status" value="1"/>
</dbReference>
<feature type="region of interest" description="Disordered" evidence="1">
    <location>
        <begin position="1"/>
        <end position="62"/>
    </location>
</feature>
<dbReference type="InterPro" id="IPR053029">
    <property type="entry name" value="RNA_pol_I-specific_init_factor"/>
</dbReference>
<name>A0A9P8J2N4_AURME</name>
<dbReference type="GO" id="GO:0001164">
    <property type="term" value="F:RNA polymerase I core promoter sequence-specific DNA binding"/>
    <property type="evidence" value="ECO:0007669"/>
    <property type="project" value="InterPro"/>
</dbReference>
<dbReference type="EMBL" id="JAHFXF010000620">
    <property type="protein sequence ID" value="KAG9684713.1"/>
    <property type="molecule type" value="Genomic_DNA"/>
</dbReference>
<sequence length="379" mass="42564">MPPTAHHFTPVYPLHEPQQSFRSKQYAPPRKRRRQQDPNDDDESDDSHSHINPIRPSVSSRAINDPYRVAGWPENMPLPGHSFPHAPAVKPTSRQPLSNNLQKELAALKPPLYVPPPGEQDTTSSLRRHHLGVLTTILHTSLLKHDFVRAGRAWGMILRTNILGRPLDVRTHGRWGIGAEILMRKSSSQNNFHDESNNASTISDEGFEAAKDYYERLILQYPFQKTNPNAISSLTFYPAMFGLCIYEIQQKCNRALERNRNSSLETDQSDSESEGTRNQEPEGIAAIKRSELDSAASLAARMDELMLSPPFDTYPPLLQLRGSVALWLADLYVTTANSDDDGDENQERASTERSRAKRCIERMKAAGVAVPELILNGLS</sequence>
<dbReference type="GO" id="GO:0070860">
    <property type="term" value="C:RNA polymerase I core factor complex"/>
    <property type="evidence" value="ECO:0007669"/>
    <property type="project" value="TreeGrafter"/>
</dbReference>
<feature type="non-terminal residue" evidence="2">
    <location>
        <position position="379"/>
    </location>
</feature>
<evidence type="ECO:0000313" key="2">
    <source>
        <dbReference type="EMBL" id="KAG9684713.1"/>
    </source>
</evidence>
<protein>
    <submittedName>
        <fullName evidence="2">Uncharacterized protein</fullName>
    </submittedName>
</protein>
<dbReference type="Pfam" id="PF04090">
    <property type="entry name" value="Rrn11"/>
    <property type="match status" value="1"/>
</dbReference>
<dbReference type="Proteomes" id="UP000779574">
    <property type="component" value="Unassembled WGS sequence"/>
</dbReference>
<accession>A0A9P8J2N4</accession>
<dbReference type="OrthoDB" id="2159786at2759"/>
<organism evidence="2 3">
    <name type="scientific">Aureobasidium melanogenum</name>
    <name type="common">Aureobasidium pullulans var. melanogenum</name>
    <dbReference type="NCBI Taxonomy" id="46634"/>
    <lineage>
        <taxon>Eukaryota</taxon>
        <taxon>Fungi</taxon>
        <taxon>Dikarya</taxon>
        <taxon>Ascomycota</taxon>
        <taxon>Pezizomycotina</taxon>
        <taxon>Dothideomycetes</taxon>
        <taxon>Dothideomycetidae</taxon>
        <taxon>Dothideales</taxon>
        <taxon>Saccotheciaceae</taxon>
        <taxon>Aureobasidium</taxon>
    </lineage>
</organism>
<evidence type="ECO:0000313" key="3">
    <source>
        <dbReference type="Proteomes" id="UP000779574"/>
    </source>
</evidence>
<reference evidence="2" key="2">
    <citation type="submission" date="2021-08" db="EMBL/GenBank/DDBJ databases">
        <authorList>
            <person name="Gostincar C."/>
            <person name="Sun X."/>
            <person name="Song Z."/>
            <person name="Gunde-Cimerman N."/>
        </authorList>
    </citation>
    <scope>NUCLEOTIDE SEQUENCE</scope>
    <source>
        <strain evidence="2">EXF-9911</strain>
    </source>
</reference>